<dbReference type="Pfam" id="PF07929">
    <property type="entry name" value="PRiA4_ORF3"/>
    <property type="match status" value="1"/>
</dbReference>
<dbReference type="Proteomes" id="UP000285112">
    <property type="component" value="Unassembled WGS sequence"/>
</dbReference>
<gene>
    <name evidence="2" type="ORF">D5S19_04980</name>
</gene>
<dbReference type="Gene3D" id="3.10.290.30">
    <property type="entry name" value="MM3350-like"/>
    <property type="match status" value="1"/>
</dbReference>
<sequence length="568" mass="60158">MPKPAAVVEVCDLLGIELRTRKPRSALDIDRLMMVWTVALAAGFVEVDRGRATAGAALGTWTGGTADAVLAVWTQCVLGCFGLAGESDEPDPQVLGGLAVLHEADSAVSLDDLGEHISDVLEGGTTGCSCPSCASSMMTPQDMSGLPDELDGMLGIDEVKLVEALGEFGIASLRDGEAELTPLGRWFTDVLFRQGAPAADADAITLVSAVAGLPDGVALLMARPWLSARNPVTAARELLAAGESGSGKQRLTALTLARACGPDAAPAWRERAAQGGSGAYARVWLAEQEDTEPAEADMAWITVDSVDILLDGLPPDLPPRLVAALLRDQVGDALSEILPVLNDSDHPATSRLVALLTGRPVVTPRIPLPHPATAMPPGARYQIKVTLRGVTKPPVWRRLEVPADLDLGSLHEVVQAAMGWDDCHLHVFSQSGADYGIPDPDLGHADERAVRLFQLLTDVGDRLDYTYDFGDWWEHDITLEKVLPDDNGGTGAICTAGKGTCPPEDCGGVWGYRELKATLADPGAESHESLLDWLGLASPDDFDPHAFSAEDVNRLLGPSTGRRLRSVR</sequence>
<keyword evidence="3" id="KW-1185">Reference proteome</keyword>
<accession>A0A419I9K5</accession>
<evidence type="ECO:0000313" key="2">
    <source>
        <dbReference type="EMBL" id="RJQ89317.1"/>
    </source>
</evidence>
<dbReference type="EMBL" id="QZFV01000060">
    <property type="protein sequence ID" value="RJQ89317.1"/>
    <property type="molecule type" value="Genomic_DNA"/>
</dbReference>
<evidence type="ECO:0000259" key="1">
    <source>
        <dbReference type="Pfam" id="PF07929"/>
    </source>
</evidence>
<reference evidence="2 3" key="1">
    <citation type="submission" date="2018-09" db="EMBL/GenBank/DDBJ databases">
        <title>YIM PH 21725 draft genome.</title>
        <authorList>
            <person name="Miao C."/>
        </authorList>
    </citation>
    <scope>NUCLEOTIDE SEQUENCE [LARGE SCALE GENOMIC DNA]</scope>
    <source>
        <strain evidence="3">YIM PH21725</strain>
    </source>
</reference>
<organism evidence="2 3">
    <name type="scientific">Amycolatopsis panacis</name>
    <dbReference type="NCBI Taxonomy" id="2340917"/>
    <lineage>
        <taxon>Bacteria</taxon>
        <taxon>Bacillati</taxon>
        <taxon>Actinomycetota</taxon>
        <taxon>Actinomycetes</taxon>
        <taxon>Pseudonocardiales</taxon>
        <taxon>Pseudonocardiaceae</taxon>
        <taxon>Amycolatopsis</taxon>
    </lineage>
</organism>
<name>A0A419I9K5_9PSEU</name>
<proteinExistence type="predicted"/>
<comment type="caution">
    <text evidence="2">The sequence shown here is derived from an EMBL/GenBank/DDBJ whole genome shotgun (WGS) entry which is preliminary data.</text>
</comment>
<dbReference type="SUPFAM" id="SSF159941">
    <property type="entry name" value="MM3350-like"/>
    <property type="match status" value="1"/>
</dbReference>
<dbReference type="InterPro" id="IPR024047">
    <property type="entry name" value="MM3350-like_sf"/>
</dbReference>
<dbReference type="OrthoDB" id="9816539at2"/>
<evidence type="ECO:0000313" key="3">
    <source>
        <dbReference type="Proteomes" id="UP000285112"/>
    </source>
</evidence>
<dbReference type="AlphaFoldDB" id="A0A419I9K5"/>
<feature type="domain" description="Plasmid pRiA4b Orf3-like" evidence="1">
    <location>
        <begin position="381"/>
        <end position="550"/>
    </location>
</feature>
<protein>
    <submittedName>
        <fullName evidence="2">Plasmid pRiA4b ORF-3 family protein</fullName>
    </submittedName>
</protein>
<dbReference type="PANTHER" id="PTHR41878:SF1">
    <property type="entry name" value="TNPR PROTEIN"/>
    <property type="match status" value="1"/>
</dbReference>
<dbReference type="PANTHER" id="PTHR41878">
    <property type="entry name" value="LEXA REPRESSOR-RELATED"/>
    <property type="match status" value="1"/>
</dbReference>
<dbReference type="RefSeq" id="WP_120022136.1">
    <property type="nucleotide sequence ID" value="NZ_QZFV01000060.1"/>
</dbReference>
<dbReference type="InterPro" id="IPR012912">
    <property type="entry name" value="Plasmid_pRiA4b_Orf3-like"/>
</dbReference>